<evidence type="ECO:0000256" key="12">
    <source>
        <dbReference type="ARBA" id="ARBA00023288"/>
    </source>
</evidence>
<name>A0A272EQ29_9RHOO</name>
<evidence type="ECO:0000313" key="17">
    <source>
        <dbReference type="Proteomes" id="UP000623509"/>
    </source>
</evidence>
<dbReference type="NCBIfam" id="TIGR00548">
    <property type="entry name" value="lolB"/>
    <property type="match status" value="1"/>
</dbReference>
<dbReference type="Proteomes" id="UP000623509">
    <property type="component" value="Unassembled WGS sequence"/>
</dbReference>
<keyword evidence="9" id="KW-0564">Palmitate</keyword>
<reference evidence="14 17" key="1">
    <citation type="submission" date="2016-08" db="EMBL/GenBank/DDBJ databases">
        <title>Candidatus Dactylopiibacterium carminicum genome sequence.</title>
        <authorList>
            <person name="Ramirez-Puebla S.T."/>
            <person name="Ormeno-Orrillo E."/>
            <person name="Vera-Ponce De Leon A."/>
            <person name="Luis L."/>
            <person name="Sanchez-Flores A."/>
            <person name="Monica R."/>
            <person name="Martinez-Romero E."/>
        </authorList>
    </citation>
    <scope>NUCLEOTIDE SEQUENCE [LARGE SCALE GENOMIC DNA]</scope>
    <source>
        <strain evidence="14">END1</strain>
    </source>
</reference>
<dbReference type="EMBL" id="MDUX01000048">
    <property type="protein sequence ID" value="KAF7598453.1"/>
    <property type="molecule type" value="Genomic_DNA"/>
</dbReference>
<sequence>MSAWRFAAASLAAGLLFACSTAPVAPRPERSSLERFVLDGRLAISQPSGANTVRINWDHGARQDRIGFYSPLGSQLALLSRDDAGARWEAADGEVTEAASIDDLVVYLTEFFVPVDALSRWVRGRVSDHARAIGLDAQGRLLQAEDAGWQVRILAYENETPNALPRTLEVRRDAMRVRLVIEEWHL</sequence>
<proteinExistence type="inferred from homology"/>
<evidence type="ECO:0000256" key="3">
    <source>
        <dbReference type="ARBA" id="ARBA00011245"/>
    </source>
</evidence>
<evidence type="ECO:0000256" key="9">
    <source>
        <dbReference type="ARBA" id="ARBA00023139"/>
    </source>
</evidence>
<dbReference type="EMBL" id="NMRN01000044">
    <property type="protein sequence ID" value="PAS92217.1"/>
    <property type="molecule type" value="Genomic_DNA"/>
</dbReference>
<evidence type="ECO:0000256" key="10">
    <source>
        <dbReference type="ARBA" id="ARBA00023186"/>
    </source>
</evidence>
<keyword evidence="6 13" id="KW-0732">Signal</keyword>
<feature type="signal peptide" evidence="13">
    <location>
        <begin position="1"/>
        <end position="24"/>
    </location>
</feature>
<keyword evidence="7" id="KW-0653">Protein transport</keyword>
<dbReference type="InterPro" id="IPR029046">
    <property type="entry name" value="LolA/LolB/LppX"/>
</dbReference>
<comment type="subunit">
    <text evidence="3">Monomer.</text>
</comment>
<dbReference type="GO" id="GO:0009279">
    <property type="term" value="C:cell outer membrane"/>
    <property type="evidence" value="ECO:0007669"/>
    <property type="project" value="UniProtKB-SubCell"/>
</dbReference>
<dbReference type="Gene3D" id="2.50.20.10">
    <property type="entry name" value="Lipoprotein localisation LolA/LolB/LppX"/>
    <property type="match status" value="1"/>
</dbReference>
<dbReference type="GO" id="GO:0015031">
    <property type="term" value="P:protein transport"/>
    <property type="evidence" value="ECO:0007669"/>
    <property type="project" value="UniProtKB-KW"/>
</dbReference>
<evidence type="ECO:0000313" key="15">
    <source>
        <dbReference type="EMBL" id="PAS92217.1"/>
    </source>
</evidence>
<accession>A0A272EQ29</accession>
<dbReference type="RefSeq" id="WP_095525328.1">
    <property type="nucleotide sequence ID" value="NZ_MDUX01000048.1"/>
</dbReference>
<gene>
    <name evidence="15" type="primary">lolB</name>
    <name evidence="14" type="ORF">BGI27_13140</name>
    <name evidence="15" type="ORF">CGU29_12555</name>
</gene>
<dbReference type="Pfam" id="PF03550">
    <property type="entry name" value="LolB"/>
    <property type="match status" value="1"/>
</dbReference>
<keyword evidence="5" id="KW-0813">Transport</keyword>
<evidence type="ECO:0000256" key="7">
    <source>
        <dbReference type="ARBA" id="ARBA00022927"/>
    </source>
</evidence>
<keyword evidence="12 15" id="KW-0449">Lipoprotein</keyword>
<evidence type="ECO:0000256" key="11">
    <source>
        <dbReference type="ARBA" id="ARBA00023237"/>
    </source>
</evidence>
<dbReference type="PROSITE" id="PS51257">
    <property type="entry name" value="PROKAR_LIPOPROTEIN"/>
    <property type="match status" value="1"/>
</dbReference>
<organism evidence="15 16">
    <name type="scientific">Candidatus Dactylopiibacterium carminicum</name>
    <dbReference type="NCBI Taxonomy" id="857335"/>
    <lineage>
        <taxon>Bacteria</taxon>
        <taxon>Pseudomonadati</taxon>
        <taxon>Pseudomonadota</taxon>
        <taxon>Betaproteobacteria</taxon>
        <taxon>Rhodocyclales</taxon>
        <taxon>Rhodocyclaceae</taxon>
        <taxon>Candidatus Dactylopiibacterium</taxon>
    </lineage>
</organism>
<dbReference type="SUPFAM" id="SSF89392">
    <property type="entry name" value="Prokaryotic lipoproteins and lipoprotein localization factors"/>
    <property type="match status" value="1"/>
</dbReference>
<evidence type="ECO:0000256" key="1">
    <source>
        <dbReference type="ARBA" id="ARBA00004459"/>
    </source>
</evidence>
<keyword evidence="17" id="KW-1185">Reference proteome</keyword>
<evidence type="ECO:0000256" key="13">
    <source>
        <dbReference type="SAM" id="SignalP"/>
    </source>
</evidence>
<evidence type="ECO:0000313" key="14">
    <source>
        <dbReference type="EMBL" id="KAF7598453.1"/>
    </source>
</evidence>
<dbReference type="AlphaFoldDB" id="A0A272EQ29"/>
<evidence type="ECO:0000256" key="4">
    <source>
        <dbReference type="ARBA" id="ARBA00016202"/>
    </source>
</evidence>
<evidence type="ECO:0000256" key="2">
    <source>
        <dbReference type="ARBA" id="ARBA00009696"/>
    </source>
</evidence>
<evidence type="ECO:0000256" key="6">
    <source>
        <dbReference type="ARBA" id="ARBA00022729"/>
    </source>
</evidence>
<dbReference type="OrthoDB" id="9797618at2"/>
<evidence type="ECO:0000256" key="5">
    <source>
        <dbReference type="ARBA" id="ARBA00022448"/>
    </source>
</evidence>
<evidence type="ECO:0000256" key="8">
    <source>
        <dbReference type="ARBA" id="ARBA00023136"/>
    </source>
</evidence>
<keyword evidence="10" id="KW-0143">Chaperone</keyword>
<dbReference type="Proteomes" id="UP000216107">
    <property type="component" value="Unassembled WGS sequence"/>
</dbReference>
<comment type="caution">
    <text evidence="15">The sequence shown here is derived from an EMBL/GenBank/DDBJ whole genome shotgun (WGS) entry which is preliminary data.</text>
</comment>
<comment type="similarity">
    <text evidence="2">Belongs to the LolB family.</text>
</comment>
<feature type="chain" id="PRO_5012493025" description="Outer-membrane lipoprotein LolB" evidence="13">
    <location>
        <begin position="25"/>
        <end position="186"/>
    </location>
</feature>
<evidence type="ECO:0000313" key="16">
    <source>
        <dbReference type="Proteomes" id="UP000216107"/>
    </source>
</evidence>
<comment type="subcellular location">
    <subcellularLocation>
        <location evidence="1">Cell outer membrane</location>
        <topology evidence="1">Lipid-anchor</topology>
    </subcellularLocation>
</comment>
<keyword evidence="11" id="KW-0998">Cell outer membrane</keyword>
<dbReference type="CDD" id="cd16326">
    <property type="entry name" value="LolB"/>
    <property type="match status" value="1"/>
</dbReference>
<protein>
    <recommendedName>
        <fullName evidence="4">Outer-membrane lipoprotein LolB</fullName>
    </recommendedName>
</protein>
<keyword evidence="8" id="KW-0472">Membrane</keyword>
<dbReference type="InterPro" id="IPR004565">
    <property type="entry name" value="OM_lipoprot_LolB"/>
</dbReference>
<reference evidence="15 16" key="2">
    <citation type="submission" date="2017-07" db="EMBL/GenBank/DDBJ databases">
        <title>Candidatus Dactylopiibacterium carminicum, a nitrogen-fixing symbiont of the cochineal insect Dactylopius coccus and Dactylopius opuntiae (Hemiptera: Coccoidea: Dactylopiidae).</title>
        <authorList>
            <person name="Vera A."/>
        </authorList>
    </citation>
    <scope>NUCLEOTIDE SEQUENCE [LARGE SCALE GENOMIC DNA]</scope>
    <source>
        <strain evidence="15 16">NFDCM</strain>
    </source>
</reference>